<name>A0ABP8BKQ1_9ACTN</name>
<feature type="region of interest" description="Disordered" evidence="2">
    <location>
        <begin position="617"/>
        <end position="677"/>
    </location>
</feature>
<feature type="region of interest" description="Disordered" evidence="2">
    <location>
        <begin position="768"/>
        <end position="800"/>
    </location>
</feature>
<feature type="region of interest" description="Disordered" evidence="2">
    <location>
        <begin position="1548"/>
        <end position="1573"/>
    </location>
</feature>
<feature type="region of interest" description="Disordered" evidence="2">
    <location>
        <begin position="1492"/>
        <end position="1518"/>
    </location>
</feature>
<feature type="compositionally biased region" description="Low complexity" evidence="2">
    <location>
        <begin position="1249"/>
        <end position="1265"/>
    </location>
</feature>
<feature type="region of interest" description="Disordered" evidence="2">
    <location>
        <begin position="1170"/>
        <end position="1197"/>
    </location>
</feature>
<feature type="compositionally biased region" description="Pro residues" evidence="2">
    <location>
        <begin position="643"/>
        <end position="669"/>
    </location>
</feature>
<feature type="compositionally biased region" description="Basic and acidic residues" evidence="2">
    <location>
        <begin position="2476"/>
        <end position="2494"/>
    </location>
</feature>
<feature type="compositionally biased region" description="Basic and acidic residues" evidence="2">
    <location>
        <begin position="1350"/>
        <end position="1361"/>
    </location>
</feature>
<feature type="region of interest" description="Disordered" evidence="2">
    <location>
        <begin position="117"/>
        <end position="138"/>
    </location>
</feature>
<feature type="region of interest" description="Disordered" evidence="2">
    <location>
        <begin position="194"/>
        <end position="219"/>
    </location>
</feature>
<feature type="region of interest" description="Disordered" evidence="2">
    <location>
        <begin position="1325"/>
        <end position="1361"/>
    </location>
</feature>
<feature type="region of interest" description="Disordered" evidence="2">
    <location>
        <begin position="488"/>
        <end position="541"/>
    </location>
</feature>
<evidence type="ECO:0000313" key="3">
    <source>
        <dbReference type="EMBL" id="GAA4209245.1"/>
    </source>
</evidence>
<feature type="compositionally biased region" description="Basic and acidic residues" evidence="2">
    <location>
        <begin position="1177"/>
        <end position="1189"/>
    </location>
</feature>
<feature type="region of interest" description="Disordered" evidence="2">
    <location>
        <begin position="1249"/>
        <end position="1274"/>
    </location>
</feature>
<reference evidence="4" key="1">
    <citation type="journal article" date="2019" name="Int. J. Syst. Evol. Microbiol.">
        <title>The Global Catalogue of Microorganisms (GCM) 10K type strain sequencing project: providing services to taxonomists for standard genome sequencing and annotation.</title>
        <authorList>
            <consortium name="The Broad Institute Genomics Platform"/>
            <consortium name="The Broad Institute Genome Sequencing Center for Infectious Disease"/>
            <person name="Wu L."/>
            <person name="Ma J."/>
        </authorList>
    </citation>
    <scope>NUCLEOTIDE SEQUENCE [LARGE SCALE GENOMIC DNA]</scope>
    <source>
        <strain evidence="4">JCM 17388</strain>
    </source>
</reference>
<evidence type="ECO:0000313" key="4">
    <source>
        <dbReference type="Proteomes" id="UP001501251"/>
    </source>
</evidence>
<evidence type="ECO:0000256" key="1">
    <source>
        <dbReference type="ARBA" id="ARBA00022581"/>
    </source>
</evidence>
<feature type="region of interest" description="Disordered" evidence="2">
    <location>
        <begin position="2609"/>
        <end position="2629"/>
    </location>
</feature>
<feature type="compositionally biased region" description="Basic and acidic residues" evidence="2">
    <location>
        <begin position="1287"/>
        <end position="1300"/>
    </location>
</feature>
<protein>
    <submittedName>
        <fullName evidence="3">Uncharacterized protein</fullName>
    </submittedName>
</protein>
<keyword evidence="1" id="KW-0945">Host-virus interaction</keyword>
<feature type="compositionally biased region" description="Basic and acidic residues" evidence="2">
    <location>
        <begin position="2668"/>
        <end position="2684"/>
    </location>
</feature>
<feature type="compositionally biased region" description="Basic and acidic residues" evidence="2">
    <location>
        <begin position="2609"/>
        <end position="2620"/>
    </location>
</feature>
<feature type="compositionally biased region" description="Pro residues" evidence="2">
    <location>
        <begin position="1084"/>
        <end position="1095"/>
    </location>
</feature>
<accession>A0ABP8BKQ1</accession>
<dbReference type="PANTHER" id="PTHR13037">
    <property type="entry name" value="FORMIN"/>
    <property type="match status" value="1"/>
</dbReference>
<feature type="region of interest" description="Disordered" evidence="2">
    <location>
        <begin position="1"/>
        <end position="33"/>
    </location>
</feature>
<dbReference type="PANTHER" id="PTHR13037:SF24">
    <property type="entry name" value="POLYCOMB PROTEIN PCL-RELATED"/>
    <property type="match status" value="1"/>
</dbReference>
<organism evidence="3 4">
    <name type="scientific">Streptosporangium oxazolinicum</name>
    <dbReference type="NCBI Taxonomy" id="909287"/>
    <lineage>
        <taxon>Bacteria</taxon>
        <taxon>Bacillati</taxon>
        <taxon>Actinomycetota</taxon>
        <taxon>Actinomycetes</taxon>
        <taxon>Streptosporangiales</taxon>
        <taxon>Streptosporangiaceae</taxon>
        <taxon>Streptosporangium</taxon>
    </lineage>
</organism>
<proteinExistence type="predicted"/>
<feature type="region of interest" description="Disordered" evidence="2">
    <location>
        <begin position="2476"/>
        <end position="2505"/>
    </location>
</feature>
<feature type="region of interest" description="Disordered" evidence="2">
    <location>
        <begin position="2668"/>
        <end position="2691"/>
    </location>
</feature>
<feature type="compositionally biased region" description="Pro residues" evidence="2">
    <location>
        <begin position="771"/>
        <end position="788"/>
    </location>
</feature>
<feature type="region of interest" description="Disordered" evidence="2">
    <location>
        <begin position="257"/>
        <end position="317"/>
    </location>
</feature>
<gene>
    <name evidence="3" type="ORF">GCM10022252_75470</name>
</gene>
<feature type="region of interest" description="Disordered" evidence="2">
    <location>
        <begin position="1027"/>
        <end position="1100"/>
    </location>
</feature>
<dbReference type="Proteomes" id="UP001501251">
    <property type="component" value="Unassembled WGS sequence"/>
</dbReference>
<comment type="caution">
    <text evidence="3">The sequence shown here is derived from an EMBL/GenBank/DDBJ whole genome shotgun (WGS) entry which is preliminary data.</text>
</comment>
<keyword evidence="4" id="KW-1185">Reference proteome</keyword>
<evidence type="ECO:0000256" key="2">
    <source>
        <dbReference type="SAM" id="MobiDB-lite"/>
    </source>
</evidence>
<dbReference type="EMBL" id="BAABAQ010000020">
    <property type="protein sequence ID" value="GAA4209245.1"/>
    <property type="molecule type" value="Genomic_DNA"/>
</dbReference>
<sequence length="2952" mass="317174">MAAAQTEADSNPPRRVPSLPGQRDGQQGARVTITPQQAWTIGGVTYTTGLAEKARRVTFNEDQPRDRKGRWIETGAEVSIWGGGRGVVERNVGGGRLEIRREDDSLVRVHRNYLTVTKSAAGGKPGGEPGANKPAPMKVAPASADAEDFTPAQDGRVAVAALTPGQPVLVYGTDQFGSSTSAVGWVKSVEPEDDGGHGVVLDVGGGNTRRVETDPDSVARPIPEDALARLVQAEQDGSPDASAIALEVFAAIRAGDDEEATTSGGDRGAGPASAEPQPAAPKPDAPAPDAAPASPITEMTDRPRLPNRWGGMPTADSLVHYHPSSEIGQTVRRLGEDAQLDVDGESLANVLEMLATDATLGRRTSQEVLDRVKGIRDRLPEGSAARRVLDFGLRDLDAPDTPAPQVPDGVPEPLRRLVADLHAVPVVRREPDREMTPLLAMVGNAAQGRLAGRRLAREVLKLFNRRHESGEGKEEIDRAVRRAVQALEAPQNGDGTAPAPPASEPAAPAAQRDEPAVPEPAAPEVDEPSPTGPASSGEMPDAEAEQIILEAVGAVSPGEGRWATMTALRERLGDLPREQQDRVLRNVLLAGRVDLTPTAIPGNLSPEDHDAAIMVGPTPNHQVRLTGQPKPDLAPDTNQEPAAPVPAPEPARTPAPPAPAPGTPDPVPPASSGEVSDAEAERIILEAVGAVSPGERRWATMAALRERLGDLPREQQDRVLLNAMLAGRVDIEPVAIPGNLKLEDHDAAIMVGPTPNHQVRLVDGQWAATPEPAPAPEPEQTPTPPTVAPEPAASQRSGEISDAEAERIILEAVRAVSPVQGRWASMTALRERLGDMPREQQDRILLNAMLARRVDLEPVAIMGNLKPKDHDAAIMVGSTPSHQVRLSAEEWAASATNPEPASAGPQRGERVRLANGAEGEVTETGADGALVVQLDGNGNRPGSRVNTTAASVTPLGQPDVDRSAEAPSAAEEEFPQPNAWITTPAFADPVRVESVQDTLTGMDVNVRTVRGDERTVALADLGDWSVTEDPGNTLRRREDYNTESGGQQEGLFSDVGPRGPDQSGTTDLFAALEADDEPEQVTPAPAPERVLPPPAGMSDRDRDRLAAMVEEEAASYAWTGSPGRYIAEVYAKLTGRARFDGDSDPAVQQWVDDYIAAHPEVLQLSFGARQDRRRRREAREQADQRRAEELSSEAFGAYQGGDYDRALELIDQAEQLSPGSQQWDRIREKINEARPEPEQALSDADLDAQVAQGQRRVDAARAAGARNRDDGDSDLAEALNAPLVAEQEARRAQADQEEPRAAAPEGQVYADEVQVGDTLAEAQWRTPASDGRLRQGSTAYLNPGGPARLGEPDRDSRRVTDIEQTPGGRVKFVFDDGTSITRPPDELVTRGEPAEVVEGGQRVGEWVPNKAIGAGDRVRFESGSPTLPTRLDRAGLGLTRTERLTVEGRVVRRQPGQPTAALAEVTLIRSDGTRVAVDAEHNWRMPRRVVRLDDSEPAPAPEQVPATGLHGGDRIATPGGPDVQVDAVEKFDGTDVVLATVRDDDDRRQLRALGGNRPVQLAPAPEGEAGSDDVEVRDLSFGDWVLLDDAVVRVASDPTHEGERARFDIADQDGRISEVEIDRRQVVARLTAPTSARTPQRVMEEAVSALVVLAEPVPLREGTPAGKVRLRTDQRRRLLELNLDDTNGDATEGVRRAAARLRARQDLSPDQMQVLASHLRRMAADPEQPGATRRSLARTASWIDAAYARLAGFPVPPHDPGRDAPERAHARNLVMGDVIALPGENGDVTFGHVTALRPIKGFGLVQVHVRDGDGTVTQRVLPDGVDLWVMPDLPPDRPTAPTPAVREHIRMDTLNIGDTITHDAGFTESVTGTVTAIDRDNRAFSEVEWYSVTVTDPDGAEHTVSIGDRGWPSVVRTQRGNASAGQSYVGTMPEETPTSVPWQELRVGDRARVDGVSGTITNIIETRTGDSELAMLDDSGTSRTIPLFVGDADERDVVRLVAADDNASARIRDRVRYRETVTQERRLTAFLADVEYRASSRSAYDVADAMNGLGADTSRDAALAAALARLERVEAGDDSAAGALAFRLGARDDEERAAMNDAVREVTAGLARRATSRVRDALDEADLLPGEGWPDALARTAAAYRDHPPAASITRAGRVLDGVRARLRTSRTTPAEAPEQAPLPEGADLATRLASYRAALPEDPGNFGRVAVTRAVFDPVPLDQLEAGVVPEVRTITTWADDVAADDGPGEQAMEHLAAVRAAGRDTDVRYQRHLGGRDVALGAELDAVVGERGGAWKAANTATTPDARRAAVQRWQNAATREAELRRLLAEARRDALAATLAEIRPIGGTGLTYTDRTGKALTSRKGSNTAALRHVEQLLPADWLAAARRNGPVTVVTGPGQHNHHRGGTTISLPADNNTALAPDGAVAVPTSQPGGVPKTTVAAHELGHHLEATIPGLREAVRALLWDRTSHGPVGERERPAPLVGEDRGRPFEIYPGDFPDARTGRVNGDGTHEVFANVLESLAGNGDYADDDLRQWGLGVLALLGTGPGGPSGGIPAQVRQIDPLQGVNYTSLSDTRLRTLTSRLPDPGAQQKLNAELERRAEIGARAGLERRPAEAQRTPQSEAEADLDVTALSDEDLLDLLISGWEDYGRDPEATALQDRVIAEADERERERARRGGDLGDTSASDLLTMETDDLANLFARNLGQYGEDASVTALLDQISAELEGRDQARRAGPDPYAGQDLTGLSDTALMALRSQHAAVYNDDPHSANLVRRVFAELDTRDRQAGSEDTRTPQEREIDALIAGGWDPRDAYAEVHGLDAGEMDRQEREALIDAQREAGERREATVRRMYKQWVHEQWLEAERATRGYLLSRLGVRAGIDPQKLWGGNPTHAAAYASEELKRWWAEQPNGGRMTYAEWRAQWLGDARDRRDARERRNTSGNGKDFS</sequence>
<feature type="region of interest" description="Disordered" evidence="2">
    <location>
        <begin position="1287"/>
        <end position="1308"/>
    </location>
</feature>
<feature type="region of interest" description="Disordered" evidence="2">
    <location>
        <begin position="936"/>
        <end position="979"/>
    </location>
</feature>